<dbReference type="GO" id="GO:0009062">
    <property type="term" value="P:fatty acid catabolic process"/>
    <property type="evidence" value="ECO:0007669"/>
    <property type="project" value="TreeGrafter"/>
</dbReference>
<evidence type="ECO:0000259" key="10">
    <source>
        <dbReference type="Pfam" id="PF13622"/>
    </source>
</evidence>
<comment type="subunit">
    <text evidence="2">Homotetramer.</text>
</comment>
<keyword evidence="4" id="KW-0443">Lipid metabolism</keyword>
<evidence type="ECO:0000256" key="8">
    <source>
        <dbReference type="ARBA" id="ARBA00079653"/>
    </source>
</evidence>
<feature type="domain" description="Acyl-CoA thioesterase 2 C-terminal" evidence="9">
    <location>
        <begin position="189"/>
        <end position="293"/>
    </location>
</feature>
<dbReference type="Proteomes" id="UP000034392">
    <property type="component" value="Chromosome"/>
</dbReference>
<evidence type="ECO:0000313" key="11">
    <source>
        <dbReference type="EMBL" id="AKH42080.1"/>
    </source>
</evidence>
<dbReference type="Pfam" id="PF02551">
    <property type="entry name" value="Acyl_CoA_thio"/>
    <property type="match status" value="1"/>
</dbReference>
<dbReference type="STRING" id="1267766.WYH_01032"/>
<evidence type="ECO:0000256" key="7">
    <source>
        <dbReference type="ARBA" id="ARBA00071120"/>
    </source>
</evidence>
<evidence type="ECO:0000256" key="1">
    <source>
        <dbReference type="ARBA" id="ARBA00006538"/>
    </source>
</evidence>
<dbReference type="KEGG" id="aay:WYH_01032"/>
<dbReference type="PANTHER" id="PTHR11066">
    <property type="entry name" value="ACYL-COA THIOESTERASE"/>
    <property type="match status" value="1"/>
</dbReference>
<accession>A0A0F7KTF5</accession>
<evidence type="ECO:0000256" key="2">
    <source>
        <dbReference type="ARBA" id="ARBA00011881"/>
    </source>
</evidence>
<dbReference type="AlphaFoldDB" id="A0A0F7KTF5"/>
<evidence type="ECO:0000256" key="4">
    <source>
        <dbReference type="ARBA" id="ARBA00023098"/>
    </source>
</evidence>
<dbReference type="RefSeq" id="WP_328700733.1">
    <property type="nucleotide sequence ID" value="NZ_CP011452.2"/>
</dbReference>
<evidence type="ECO:0000313" key="12">
    <source>
        <dbReference type="Proteomes" id="UP000034392"/>
    </source>
</evidence>
<evidence type="ECO:0000256" key="5">
    <source>
        <dbReference type="ARBA" id="ARBA00038894"/>
    </source>
</evidence>
<dbReference type="PANTHER" id="PTHR11066:SF34">
    <property type="entry name" value="ACYL-COENZYME A THIOESTERASE 8"/>
    <property type="match status" value="1"/>
</dbReference>
<dbReference type="Gene3D" id="2.40.160.210">
    <property type="entry name" value="Acyl-CoA thioesterase, double hotdog domain"/>
    <property type="match status" value="1"/>
</dbReference>
<organism evidence="11 12">
    <name type="scientific">Croceibacterium atlanticum</name>
    <dbReference type="NCBI Taxonomy" id="1267766"/>
    <lineage>
        <taxon>Bacteria</taxon>
        <taxon>Pseudomonadati</taxon>
        <taxon>Pseudomonadota</taxon>
        <taxon>Alphaproteobacteria</taxon>
        <taxon>Sphingomonadales</taxon>
        <taxon>Erythrobacteraceae</taxon>
        <taxon>Croceibacterium</taxon>
    </lineage>
</organism>
<dbReference type="PATRIC" id="fig|1267766.3.peg.1038"/>
<feature type="domain" description="Acyl-CoA thioesterase-like N-terminal HotDog" evidence="10">
    <location>
        <begin position="40"/>
        <end position="119"/>
    </location>
</feature>
<dbReference type="EMBL" id="CP011452">
    <property type="protein sequence ID" value="AKH42080.1"/>
    <property type="molecule type" value="Genomic_DNA"/>
</dbReference>
<dbReference type="InterPro" id="IPR029069">
    <property type="entry name" value="HotDog_dom_sf"/>
</dbReference>
<dbReference type="CDD" id="cd03445">
    <property type="entry name" value="Thioesterase_II_repeat2"/>
    <property type="match status" value="1"/>
</dbReference>
<dbReference type="InterPro" id="IPR025652">
    <property type="entry name" value="TesB_C"/>
</dbReference>
<evidence type="ECO:0000256" key="6">
    <source>
        <dbReference type="ARBA" id="ARBA00050943"/>
    </source>
</evidence>
<name>A0A0F7KTF5_9SPHN</name>
<dbReference type="InterPro" id="IPR042171">
    <property type="entry name" value="Acyl-CoA_hotdog"/>
</dbReference>
<dbReference type="GO" id="GO:0047617">
    <property type="term" value="F:fatty acyl-CoA hydrolase activity"/>
    <property type="evidence" value="ECO:0007669"/>
    <property type="project" value="UniProtKB-EC"/>
</dbReference>
<dbReference type="EC" id="3.1.2.20" evidence="5"/>
<dbReference type="InterPro" id="IPR049449">
    <property type="entry name" value="TesB_ACOT8-like_N"/>
</dbReference>
<dbReference type="InterPro" id="IPR003703">
    <property type="entry name" value="Acyl_CoA_thio"/>
</dbReference>
<evidence type="ECO:0000259" key="9">
    <source>
        <dbReference type="Pfam" id="PF02551"/>
    </source>
</evidence>
<dbReference type="GO" id="GO:0006637">
    <property type="term" value="P:acyl-CoA metabolic process"/>
    <property type="evidence" value="ECO:0007669"/>
    <property type="project" value="InterPro"/>
</dbReference>
<keyword evidence="3 11" id="KW-0378">Hydrolase</keyword>
<protein>
    <recommendedName>
        <fullName evidence="7">Acyl-CoA thioesterase 2</fullName>
        <ecNumber evidence="5">3.1.2.20</ecNumber>
    </recommendedName>
    <alternativeName>
        <fullName evidence="8">Thioesterase II</fullName>
    </alternativeName>
</protein>
<keyword evidence="12" id="KW-1185">Reference proteome</keyword>
<comment type="similarity">
    <text evidence="1">Belongs to the C/M/P thioester hydrolase family.</text>
</comment>
<dbReference type="CDD" id="cd03444">
    <property type="entry name" value="Thioesterase_II_repeat1"/>
    <property type="match status" value="1"/>
</dbReference>
<sequence>MATMSPYKPTPEELVAELTLLLDLEPRGGDRFIGRKNRHGIGRVFGGQAIAQALGAARRTVPHSRHTHSLHAYFLRGGSDDLPIEFRVKRDFDGRSFSNRRVVASQNGEPILNLITSFQEPQVGLEHQFPQMPDVPQPEDLESDALMRQRVAEQLPEGHLRNRMLQARAIDIRSVEPRDWLSPEKAEPISHCWFRTVSALPDDPPVHRAVLAYASDFQLLATAIRPHGLSFHLGQMKAASLDHALWFHGPFRADDWLLYVTESPWSGLARGFGRGQIFTRDGRLVASVAQEGMIREVPQKA</sequence>
<gene>
    <name evidence="11" type="primary">tesB</name>
    <name evidence="11" type="ORF">WYH_01032</name>
</gene>
<proteinExistence type="inferred from homology"/>
<dbReference type="Pfam" id="PF13622">
    <property type="entry name" value="4HBT_3"/>
    <property type="match status" value="1"/>
</dbReference>
<comment type="catalytic activity">
    <reaction evidence="6">
        <text>a fatty acyl-CoA + H2O = a fatty acid + CoA + H(+)</text>
        <dbReference type="Rhea" id="RHEA:16781"/>
        <dbReference type="ChEBI" id="CHEBI:15377"/>
        <dbReference type="ChEBI" id="CHEBI:15378"/>
        <dbReference type="ChEBI" id="CHEBI:28868"/>
        <dbReference type="ChEBI" id="CHEBI:57287"/>
        <dbReference type="ChEBI" id="CHEBI:77636"/>
        <dbReference type="EC" id="3.1.2.20"/>
    </reaction>
    <physiologicalReaction direction="left-to-right" evidence="6">
        <dbReference type="Rhea" id="RHEA:16782"/>
    </physiologicalReaction>
</comment>
<dbReference type="FunFam" id="2.40.160.210:FF:000001">
    <property type="entry name" value="Acyl-CoA thioesterase II"/>
    <property type="match status" value="1"/>
</dbReference>
<dbReference type="SUPFAM" id="SSF54637">
    <property type="entry name" value="Thioesterase/thiol ester dehydrase-isomerase"/>
    <property type="match status" value="2"/>
</dbReference>
<reference evidence="11" key="1">
    <citation type="submission" date="2015-05" db="EMBL/GenBank/DDBJ databases">
        <title>The complete genome of Altererythrobacter atlanticus strain 26DY36.</title>
        <authorList>
            <person name="Wu Y.-H."/>
            <person name="Cheng H."/>
            <person name="Wu X.-W."/>
        </authorList>
    </citation>
    <scope>NUCLEOTIDE SEQUENCE [LARGE SCALE GENOMIC DNA]</scope>
    <source>
        <strain evidence="11">26DY36</strain>
    </source>
</reference>
<evidence type="ECO:0000256" key="3">
    <source>
        <dbReference type="ARBA" id="ARBA00022801"/>
    </source>
</evidence>
<dbReference type="GO" id="GO:0005829">
    <property type="term" value="C:cytosol"/>
    <property type="evidence" value="ECO:0007669"/>
    <property type="project" value="TreeGrafter"/>
</dbReference>